<dbReference type="Proteomes" id="UP000321570">
    <property type="component" value="Unassembled WGS sequence"/>
</dbReference>
<evidence type="ECO:0000313" key="2">
    <source>
        <dbReference type="Proteomes" id="UP000321570"/>
    </source>
</evidence>
<proteinExistence type="predicted"/>
<accession>A0A564ZAG2</accession>
<feature type="non-terminal residue" evidence="1">
    <location>
        <position position="1"/>
    </location>
</feature>
<gene>
    <name evidence="1" type="ORF">WMSIL1_LOCUS14129</name>
</gene>
<dbReference type="AlphaFoldDB" id="A0A564ZAG2"/>
<sequence length="152" mass="17463">KHARSFVCKVRKELLNENNGRHKIEKSTQVNTLLTHSEYLSSSEDCMAWHNGRKLWEINARHLAKVLQVSEETAIYKQCFVFLKVRKVASDTLRTLYAPNSCQGIGNGVHPHIDKSDGRLKDNLWELIIPRQNTGLCFVSFPSTSKRPYLII</sequence>
<dbReference type="EMBL" id="CABIJS010000705">
    <property type="protein sequence ID" value="VUZ56495.1"/>
    <property type="molecule type" value="Genomic_DNA"/>
</dbReference>
<evidence type="ECO:0000313" key="1">
    <source>
        <dbReference type="EMBL" id="VUZ56495.1"/>
    </source>
</evidence>
<keyword evidence="2" id="KW-1185">Reference proteome</keyword>
<organism evidence="1 2">
    <name type="scientific">Hymenolepis diminuta</name>
    <name type="common">Rat tapeworm</name>
    <dbReference type="NCBI Taxonomy" id="6216"/>
    <lineage>
        <taxon>Eukaryota</taxon>
        <taxon>Metazoa</taxon>
        <taxon>Spiralia</taxon>
        <taxon>Lophotrochozoa</taxon>
        <taxon>Platyhelminthes</taxon>
        <taxon>Cestoda</taxon>
        <taxon>Eucestoda</taxon>
        <taxon>Cyclophyllidea</taxon>
        <taxon>Hymenolepididae</taxon>
        <taxon>Hymenolepis</taxon>
    </lineage>
</organism>
<name>A0A564ZAG2_HYMDI</name>
<reference evidence="1 2" key="1">
    <citation type="submission" date="2019-07" db="EMBL/GenBank/DDBJ databases">
        <authorList>
            <person name="Jastrzebski P J."/>
            <person name="Paukszto L."/>
            <person name="Jastrzebski P J."/>
        </authorList>
    </citation>
    <scope>NUCLEOTIDE SEQUENCE [LARGE SCALE GENOMIC DNA]</scope>
    <source>
        <strain evidence="1 2">WMS-il1</strain>
    </source>
</reference>
<protein>
    <submittedName>
        <fullName evidence="1">Uncharacterized protein</fullName>
    </submittedName>
</protein>